<dbReference type="EMBL" id="JAJAUY010000001">
    <property type="protein sequence ID" value="MCB5177785.1"/>
    <property type="molecule type" value="Genomic_DNA"/>
</dbReference>
<feature type="region of interest" description="Disordered" evidence="1">
    <location>
        <begin position="182"/>
        <end position="252"/>
    </location>
</feature>
<dbReference type="Pfam" id="PF14280">
    <property type="entry name" value="DUF4365"/>
    <property type="match status" value="1"/>
</dbReference>
<accession>A0ABS8AZJ4</accession>
<gene>
    <name evidence="3" type="ORF">LG632_00035</name>
</gene>
<sequence>MSRGGVRGRWQAGVEGDLFVTFADAGRVTNDVVKVQVKGGTSGRRSYGYGVPVRQHAETAANGDVPVFCVVFDPDTRQLCWVYATQQLRRGEHEGRRPRIIRLPGDAVPDGGGDLQRVRGTAHLPAAPRSPGRGACREGGPQWLRGGAGWRWWTVRGKGRGLGGSGPWAGFAGVPTIRATEGTARPRHRPAACQARAGIDGGRDGGGADARAGSDGTTVDLRRAYGLPGAARGRAGLRPARARRGVAGGPPR</sequence>
<feature type="domain" description="DUF4365" evidence="2">
    <location>
        <begin position="17"/>
        <end position="94"/>
    </location>
</feature>
<dbReference type="RefSeq" id="WP_226724307.1">
    <property type="nucleotide sequence ID" value="NZ_JAJAUY010000001.1"/>
</dbReference>
<proteinExistence type="predicted"/>
<name>A0ABS8AZJ4_9ACTN</name>
<evidence type="ECO:0000313" key="4">
    <source>
        <dbReference type="Proteomes" id="UP001199054"/>
    </source>
</evidence>
<evidence type="ECO:0000256" key="1">
    <source>
        <dbReference type="SAM" id="MobiDB-lite"/>
    </source>
</evidence>
<evidence type="ECO:0000313" key="3">
    <source>
        <dbReference type="EMBL" id="MCB5177785.1"/>
    </source>
</evidence>
<comment type="caution">
    <text evidence="3">The sequence shown here is derived from an EMBL/GenBank/DDBJ whole genome shotgun (WGS) entry which is preliminary data.</text>
</comment>
<dbReference type="InterPro" id="IPR025375">
    <property type="entry name" value="DUF4365"/>
</dbReference>
<organism evidence="3 4">
    <name type="scientific">Streptomyces antimicrobicus</name>
    <dbReference type="NCBI Taxonomy" id="2883108"/>
    <lineage>
        <taxon>Bacteria</taxon>
        <taxon>Bacillati</taxon>
        <taxon>Actinomycetota</taxon>
        <taxon>Actinomycetes</taxon>
        <taxon>Kitasatosporales</taxon>
        <taxon>Streptomycetaceae</taxon>
        <taxon>Streptomyces</taxon>
    </lineage>
</organism>
<evidence type="ECO:0000259" key="2">
    <source>
        <dbReference type="Pfam" id="PF14280"/>
    </source>
</evidence>
<dbReference type="Proteomes" id="UP001199054">
    <property type="component" value="Unassembled WGS sequence"/>
</dbReference>
<protein>
    <submittedName>
        <fullName evidence="3">DUF4365 domain-containing protein</fullName>
    </submittedName>
</protein>
<feature type="compositionally biased region" description="Low complexity" evidence="1">
    <location>
        <begin position="224"/>
        <end position="239"/>
    </location>
</feature>
<reference evidence="3 4" key="1">
    <citation type="submission" date="2021-10" db="EMBL/GenBank/DDBJ databases">
        <title>Streptomyces sp. strain SMC 277, a novel streptomycete isolated from soil.</title>
        <authorList>
            <person name="Chanama M."/>
        </authorList>
    </citation>
    <scope>NUCLEOTIDE SEQUENCE [LARGE SCALE GENOMIC DNA]</scope>
    <source>
        <strain evidence="3 4">SMC 277</strain>
    </source>
</reference>
<keyword evidence="4" id="KW-1185">Reference proteome</keyword>